<dbReference type="InterPro" id="IPR011330">
    <property type="entry name" value="Glyco_hydro/deAcase_b/a-brl"/>
</dbReference>
<feature type="compositionally biased region" description="Low complexity" evidence="3">
    <location>
        <begin position="268"/>
        <end position="304"/>
    </location>
</feature>
<evidence type="ECO:0000256" key="3">
    <source>
        <dbReference type="SAM" id="MobiDB-lite"/>
    </source>
</evidence>
<evidence type="ECO:0000313" key="6">
    <source>
        <dbReference type="EMBL" id="CAL5227125.1"/>
    </source>
</evidence>
<keyword evidence="1" id="KW-0479">Metal-binding</keyword>
<dbReference type="EMBL" id="CAXHTA020000017">
    <property type="protein sequence ID" value="CAL5227125.1"/>
    <property type="molecule type" value="Genomic_DNA"/>
</dbReference>
<keyword evidence="2" id="KW-0378">Hydrolase</keyword>
<reference evidence="6 7" key="1">
    <citation type="submission" date="2024-06" db="EMBL/GenBank/DDBJ databases">
        <authorList>
            <person name="Kraege A."/>
            <person name="Thomma B."/>
        </authorList>
    </citation>
    <scope>NUCLEOTIDE SEQUENCE [LARGE SCALE GENOMIC DNA]</scope>
</reference>
<dbReference type="PANTHER" id="PTHR10587">
    <property type="entry name" value="GLYCOSYL TRANSFERASE-RELATED"/>
    <property type="match status" value="1"/>
</dbReference>
<evidence type="ECO:0000256" key="1">
    <source>
        <dbReference type="ARBA" id="ARBA00022723"/>
    </source>
</evidence>
<dbReference type="InterPro" id="IPR002509">
    <property type="entry name" value="NODB_dom"/>
</dbReference>
<dbReference type="CDD" id="cd10917">
    <property type="entry name" value="CE4_NodB_like_6s_7s"/>
    <property type="match status" value="1"/>
</dbReference>
<evidence type="ECO:0000313" key="7">
    <source>
        <dbReference type="Proteomes" id="UP001497392"/>
    </source>
</evidence>
<feature type="compositionally biased region" description="Gly residues" evidence="3">
    <location>
        <begin position="306"/>
        <end position="326"/>
    </location>
</feature>
<evidence type="ECO:0000259" key="5">
    <source>
        <dbReference type="PROSITE" id="PS51677"/>
    </source>
</evidence>
<sequence length="336" mass="34415">MIYRLQQAILLAALTAGLAAIDPCSEVYPGLNADFATTQTKTVALSFDDAPDPTNTAKVLDDLAAANLKATFFVNTNNQMSVANDGTAQTLLKRIVSEGHTLGSHTVDHISLDDLSTTRIEYELGGLETELTSLGLPTPKLFRPPHGTPFIHNTADVYRVASVVRKHAVMILWTFAGNPTLDWDCDTSVQCVINNYLTWFQSGTSGIPLMHAVKAGTAAALPQLLAAGKAAGITFVSVDAFVQERYGMSPADVVNRINTVCPNSGWAVSSGAASSSSDSSAASSSNAANNNAAGRRAGPGFPSNPGGPGQGGPGGPGGGPGQGGPGQPGPIGPGSS</sequence>
<protein>
    <submittedName>
        <fullName evidence="6">G10034 protein</fullName>
    </submittedName>
</protein>
<feature type="domain" description="NodB homology" evidence="5">
    <location>
        <begin position="41"/>
        <end position="236"/>
    </location>
</feature>
<keyword evidence="4" id="KW-0732">Signal</keyword>
<name>A0ABP1G6X9_9CHLO</name>
<organism evidence="6 7">
    <name type="scientific">Coccomyxa viridis</name>
    <dbReference type="NCBI Taxonomy" id="1274662"/>
    <lineage>
        <taxon>Eukaryota</taxon>
        <taxon>Viridiplantae</taxon>
        <taxon>Chlorophyta</taxon>
        <taxon>core chlorophytes</taxon>
        <taxon>Trebouxiophyceae</taxon>
        <taxon>Trebouxiophyceae incertae sedis</taxon>
        <taxon>Coccomyxaceae</taxon>
        <taxon>Coccomyxa</taxon>
    </lineage>
</organism>
<feature type="signal peptide" evidence="4">
    <location>
        <begin position="1"/>
        <end position="20"/>
    </location>
</feature>
<dbReference type="InterPro" id="IPR050248">
    <property type="entry name" value="Polysacc_deacetylase_ArnD"/>
</dbReference>
<feature type="chain" id="PRO_5045202277" evidence="4">
    <location>
        <begin position="21"/>
        <end position="336"/>
    </location>
</feature>
<accession>A0ABP1G6X9</accession>
<evidence type="ECO:0000256" key="2">
    <source>
        <dbReference type="ARBA" id="ARBA00022801"/>
    </source>
</evidence>
<feature type="region of interest" description="Disordered" evidence="3">
    <location>
        <begin position="268"/>
        <end position="336"/>
    </location>
</feature>
<dbReference type="PANTHER" id="PTHR10587:SF133">
    <property type="entry name" value="CHITIN DEACETYLASE 1-RELATED"/>
    <property type="match status" value="1"/>
</dbReference>
<dbReference type="Pfam" id="PF01522">
    <property type="entry name" value="Polysacc_deac_1"/>
    <property type="match status" value="1"/>
</dbReference>
<evidence type="ECO:0000256" key="4">
    <source>
        <dbReference type="SAM" id="SignalP"/>
    </source>
</evidence>
<keyword evidence="7" id="KW-1185">Reference proteome</keyword>
<feature type="compositionally biased region" description="Pro residues" evidence="3">
    <location>
        <begin position="327"/>
        <end position="336"/>
    </location>
</feature>
<dbReference type="Gene3D" id="3.20.20.370">
    <property type="entry name" value="Glycoside hydrolase/deacetylase"/>
    <property type="match status" value="1"/>
</dbReference>
<dbReference type="PROSITE" id="PS51677">
    <property type="entry name" value="NODB"/>
    <property type="match status" value="1"/>
</dbReference>
<gene>
    <name evidence="6" type="primary">g10034</name>
    <name evidence="6" type="ORF">VP750_LOCUS9031</name>
</gene>
<dbReference type="Proteomes" id="UP001497392">
    <property type="component" value="Unassembled WGS sequence"/>
</dbReference>
<proteinExistence type="predicted"/>
<dbReference type="SUPFAM" id="SSF88713">
    <property type="entry name" value="Glycoside hydrolase/deacetylase"/>
    <property type="match status" value="1"/>
</dbReference>
<comment type="caution">
    <text evidence="6">The sequence shown here is derived from an EMBL/GenBank/DDBJ whole genome shotgun (WGS) entry which is preliminary data.</text>
</comment>